<feature type="repeat" description="PPR" evidence="2">
    <location>
        <begin position="748"/>
        <end position="778"/>
    </location>
</feature>
<name>A0A7G2FHF4_ARATH</name>
<keyword evidence="1" id="KW-0677">Repeat</keyword>
<dbReference type="PANTHER" id="PTHR48163:SF2">
    <property type="entry name" value="EXPRESSED PROTEIN"/>
    <property type="match status" value="1"/>
</dbReference>
<dbReference type="NCBIfam" id="TIGR00756">
    <property type="entry name" value="PPR"/>
    <property type="match status" value="4"/>
</dbReference>
<dbReference type="AlphaFoldDB" id="A0A7G2FHF4"/>
<dbReference type="Pfam" id="PF20431">
    <property type="entry name" value="E_motif"/>
    <property type="match status" value="1"/>
</dbReference>
<feature type="repeat" description="PPR" evidence="2">
    <location>
        <begin position="678"/>
        <end position="712"/>
    </location>
</feature>
<organism evidence="5 6">
    <name type="scientific">Arabidopsis thaliana</name>
    <name type="common">Mouse-ear cress</name>
    <dbReference type="NCBI Taxonomy" id="3702"/>
    <lineage>
        <taxon>Eukaryota</taxon>
        <taxon>Viridiplantae</taxon>
        <taxon>Streptophyta</taxon>
        <taxon>Embryophyta</taxon>
        <taxon>Tracheophyta</taxon>
        <taxon>Spermatophyta</taxon>
        <taxon>Magnoliopsida</taxon>
        <taxon>eudicotyledons</taxon>
        <taxon>Gunneridae</taxon>
        <taxon>Pentapetalae</taxon>
        <taxon>rosids</taxon>
        <taxon>malvids</taxon>
        <taxon>Brassicales</taxon>
        <taxon>Brassicaceae</taxon>
        <taxon>Camelineae</taxon>
        <taxon>Arabidopsis</taxon>
    </lineage>
</organism>
<proteinExistence type="predicted"/>
<feature type="coiled-coil region" evidence="3">
    <location>
        <begin position="60"/>
        <end position="172"/>
    </location>
</feature>
<dbReference type="Gene3D" id="1.25.40.10">
    <property type="entry name" value="Tetratricopeptide repeat domain"/>
    <property type="match status" value="3"/>
</dbReference>
<dbReference type="GO" id="GO:0031425">
    <property type="term" value="P:chloroplast RNA processing"/>
    <property type="evidence" value="ECO:0007669"/>
    <property type="project" value="UniProtKB-ARBA"/>
</dbReference>
<reference evidence="5 6" key="1">
    <citation type="submission" date="2020-09" db="EMBL/GenBank/DDBJ databases">
        <authorList>
            <person name="Ashkenazy H."/>
        </authorList>
    </citation>
    <scope>NUCLEOTIDE SEQUENCE [LARGE SCALE GENOMIC DNA]</scope>
    <source>
        <strain evidence="6">cv. Cdm-0</strain>
    </source>
</reference>
<protein>
    <submittedName>
        <fullName evidence="5">(thale cress) hypothetical protein</fullName>
    </submittedName>
</protein>
<feature type="repeat" description="PPR" evidence="2">
    <location>
        <begin position="916"/>
        <end position="950"/>
    </location>
</feature>
<dbReference type="FunFam" id="1.25.40.10:FF:000231">
    <property type="entry name" value="Pentatricopeptide repeat-containing protein chloroplastic"/>
    <property type="match status" value="1"/>
</dbReference>
<dbReference type="Proteomes" id="UP000516314">
    <property type="component" value="Chromosome 5"/>
</dbReference>
<evidence type="ECO:0000256" key="4">
    <source>
        <dbReference type="SAM" id="MobiDB-lite"/>
    </source>
</evidence>
<dbReference type="FunFam" id="1.25.40.10:FF:000939">
    <property type="entry name" value="Pentatricopeptide repeat-containing protein ELI1, chloroplastic"/>
    <property type="match status" value="1"/>
</dbReference>
<feature type="region of interest" description="Disordered" evidence="4">
    <location>
        <begin position="347"/>
        <end position="367"/>
    </location>
</feature>
<gene>
    <name evidence="5" type="ORF">AT9943_LOCUS22579</name>
</gene>
<dbReference type="EMBL" id="LR881470">
    <property type="protein sequence ID" value="CAD5335318.1"/>
    <property type="molecule type" value="Genomic_DNA"/>
</dbReference>
<dbReference type="InterPro" id="IPR002885">
    <property type="entry name" value="PPR_rpt"/>
</dbReference>
<feature type="repeat" description="PPR" evidence="2">
    <location>
        <begin position="779"/>
        <end position="813"/>
    </location>
</feature>
<dbReference type="InterPro" id="IPR046848">
    <property type="entry name" value="E_motif"/>
</dbReference>
<evidence type="ECO:0000313" key="6">
    <source>
        <dbReference type="Proteomes" id="UP000516314"/>
    </source>
</evidence>
<dbReference type="FunFam" id="1.25.40.10:FF:001470">
    <property type="entry name" value="Putative pentatricopeptide repeat-containing protein At5g59200, chloroplastic"/>
    <property type="match status" value="1"/>
</dbReference>
<feature type="coiled-coil region" evidence="3">
    <location>
        <begin position="212"/>
        <end position="346"/>
    </location>
</feature>
<dbReference type="FunFam" id="1.25.40.10:FF:001050">
    <property type="entry name" value="Pentatricopeptide repeat-containing protein At2g33760"/>
    <property type="match status" value="1"/>
</dbReference>
<dbReference type="PROSITE" id="PS51375">
    <property type="entry name" value="PPR"/>
    <property type="match status" value="5"/>
</dbReference>
<evidence type="ECO:0000313" key="5">
    <source>
        <dbReference type="EMBL" id="CAD5335318.1"/>
    </source>
</evidence>
<accession>A0A7G2FHF4</accession>
<feature type="repeat" description="PPR" evidence="2">
    <location>
        <begin position="550"/>
        <end position="584"/>
    </location>
</feature>
<evidence type="ECO:0000256" key="2">
    <source>
        <dbReference type="PROSITE-ProRule" id="PRU00708"/>
    </source>
</evidence>
<dbReference type="Pfam" id="PF01535">
    <property type="entry name" value="PPR"/>
    <property type="match status" value="2"/>
</dbReference>
<sequence>MESHHASLGRRTLEEIRQKRAAQRLSKASSGPDLSEIPNPADFPVIRKSESGNRLSETDVGALYSQLKELQKKNAEMEERNKILSSKLQTKEVENESLETRLNVLEQNTVPSLRKALKEIAMEKDAAVVLREDLSAQVRTLKRRVNQAEEEQYRAEEDAASLRAELNSIQQQAMGNSFAGMSPMGVSPDQLPILEKEMANLKLELQKESVLRQQEQHRLAEEQTRVASLMSEKQELEQKISVLSSRASEVSESGQKVFSVEDKEKLEKQLHDMAVALERLESSRQKLLMEIDNQSSEIEKLFEENSNLSASYQESINISNQWENQVKECLKQNVELREVLDKLRTEQAGSFSRGPSEFEANGSHGTDTLSLKGELAKEQSRAESLSAQVLQLSAQLQQATQAYNGLMRIYKPVLRNIESSLIKLKQDGSVTVAHFGSFSSSLILEGLEFGYRKSSIEREMISSLAAITGGPSTFRRDPDSNTLRLSRRKTLISVLRSCKNIAHVPSIHAKIIRTFHDQDAFVVFELIRVCSTLDSVDYAYDVFSYVSNPNVYLYTAMIDGFVSSGRSADGVSLYHRMIHNSVLPDNYVITSVLKACDLKVCREIHAQVLKLGFGSSRSVGLKMMEIYGKSGELVNAKKMFDEMPDRDHVAATVMINCYSECGFIKEALELFQDVKIKDTVCWTAMIDGLVRNKEMNKALELFREMQMENVSANEFTAVCVLSACSDLGALELGRWVHSFVENQRMELSNFVGNALINMYSRCGDINKARRVFRVMRDKDVISYNTMISGLAMHGASVEAINEFRDMVNRGFRPNQVTLVALLNACSHGGLLDIGLEVFNSMKRVFNVEPQIEHYGCIVDLLGRVGRLEEAYRFIENIPIEPDHIMLGTLLSACKIHGNMELGEKIAKRLFESENPDSGTYVLLSNLYASSGKWKESTEIRESMRDSGIEKEPGCSTIEVDNQIHEFLVGDIAHPHKEAIYQRLQELNRILRFKENQIDIIMGF</sequence>
<keyword evidence="3" id="KW-0175">Coiled coil</keyword>
<dbReference type="Pfam" id="PF13041">
    <property type="entry name" value="PPR_2"/>
    <property type="match status" value="3"/>
</dbReference>
<evidence type="ECO:0000256" key="1">
    <source>
        <dbReference type="ARBA" id="ARBA00022737"/>
    </source>
</evidence>
<feature type="coiled-coil region" evidence="3">
    <location>
        <begin position="375"/>
        <end position="402"/>
    </location>
</feature>
<dbReference type="PANTHER" id="PTHR48163">
    <property type="entry name" value="BNAC02G25670D PROTEIN"/>
    <property type="match status" value="1"/>
</dbReference>
<dbReference type="InterPro" id="IPR011990">
    <property type="entry name" value="TPR-like_helical_dom_sf"/>
</dbReference>
<evidence type="ECO:0000256" key="3">
    <source>
        <dbReference type="SAM" id="Coils"/>
    </source>
</evidence>
<feature type="region of interest" description="Disordered" evidence="4">
    <location>
        <begin position="18"/>
        <end position="58"/>
    </location>
</feature>